<accession>A0A6N9Q2F7</accession>
<protein>
    <submittedName>
        <fullName evidence="3">M23 family metallopeptidase</fullName>
    </submittedName>
</protein>
<evidence type="ECO:0000256" key="1">
    <source>
        <dbReference type="ARBA" id="ARBA00022729"/>
    </source>
</evidence>
<dbReference type="InterPro" id="IPR050570">
    <property type="entry name" value="Cell_wall_metabolism_enzyme"/>
</dbReference>
<proteinExistence type="predicted"/>
<dbReference type="InterPro" id="IPR016047">
    <property type="entry name" value="M23ase_b-sheet_dom"/>
</dbReference>
<dbReference type="EMBL" id="SIJB01000018">
    <property type="protein sequence ID" value="NBI28920.1"/>
    <property type="molecule type" value="Genomic_DNA"/>
</dbReference>
<dbReference type="PANTHER" id="PTHR21666:SF289">
    <property type="entry name" value="L-ALA--D-GLU ENDOPEPTIDASE"/>
    <property type="match status" value="1"/>
</dbReference>
<reference evidence="3 4" key="1">
    <citation type="submission" date="2019-01" db="EMBL/GenBank/DDBJ databases">
        <title>Chengkuizengella sp. nov., isolated from deep-sea sediment of East Pacific Ocean.</title>
        <authorList>
            <person name="Yang J."/>
            <person name="Lai Q."/>
            <person name="Shao Z."/>
        </authorList>
    </citation>
    <scope>NUCLEOTIDE SEQUENCE [LARGE SCALE GENOMIC DNA]</scope>
    <source>
        <strain evidence="3 4">YPA3-1-1</strain>
    </source>
</reference>
<dbReference type="Pfam" id="PF01551">
    <property type="entry name" value="Peptidase_M23"/>
    <property type="match status" value="1"/>
</dbReference>
<dbReference type="GO" id="GO:0004222">
    <property type="term" value="F:metalloendopeptidase activity"/>
    <property type="evidence" value="ECO:0007669"/>
    <property type="project" value="TreeGrafter"/>
</dbReference>
<keyword evidence="4" id="KW-1185">Reference proteome</keyword>
<dbReference type="Gene3D" id="2.70.70.10">
    <property type="entry name" value="Glucose Permease (Domain IIA)"/>
    <property type="match status" value="1"/>
</dbReference>
<dbReference type="OrthoDB" id="9810477at2"/>
<dbReference type="Proteomes" id="UP000448943">
    <property type="component" value="Unassembled WGS sequence"/>
</dbReference>
<evidence type="ECO:0000259" key="2">
    <source>
        <dbReference type="Pfam" id="PF01551"/>
    </source>
</evidence>
<dbReference type="CDD" id="cd12797">
    <property type="entry name" value="M23_peptidase"/>
    <property type="match status" value="1"/>
</dbReference>
<organism evidence="3 4">
    <name type="scientific">Chengkuizengella marina</name>
    <dbReference type="NCBI Taxonomy" id="2507566"/>
    <lineage>
        <taxon>Bacteria</taxon>
        <taxon>Bacillati</taxon>
        <taxon>Bacillota</taxon>
        <taxon>Bacilli</taxon>
        <taxon>Bacillales</taxon>
        <taxon>Paenibacillaceae</taxon>
        <taxon>Chengkuizengella</taxon>
    </lineage>
</organism>
<name>A0A6N9Q2F7_9BACL</name>
<gene>
    <name evidence="3" type="ORF">ERL59_08105</name>
</gene>
<dbReference type="SUPFAM" id="SSF51261">
    <property type="entry name" value="Duplicated hybrid motif"/>
    <property type="match status" value="1"/>
</dbReference>
<sequence>MANFVGGIILKIKFLYYFRLFILMILTVSFINSTALAKTEELSLKQIYEKRQQLYEEMSAVTEIPWFYLAAIDQYERSLSIANPKNRPIREGLISIYFEKSDWVGYLNPDEHDSNLKSIIFFNGRGRDGSGDGLADWNNDQDVLYTMSQHILKYGLSKDDFRIALWEYYQNSRSVKRIEQFAKIYERYGTLDLYKHAFPVPLRSDHSYRSTWGAGRSFGGFRIHEGTDIFAHHGLPVRSTCYGIIEVLGWNRYGGWRIGIRDLNNVYHYYAHLSGYQKEIKQGDIVEPGQVLGWVGSSGYGKPGTQGKFPPHLHYGLYRDNGYNEWSFDPYPYLRKWEREERRSRK</sequence>
<dbReference type="AlphaFoldDB" id="A0A6N9Q2F7"/>
<dbReference type="InterPro" id="IPR011055">
    <property type="entry name" value="Dup_hybrid_motif"/>
</dbReference>
<comment type="caution">
    <text evidence="3">The sequence shown here is derived from an EMBL/GenBank/DDBJ whole genome shotgun (WGS) entry which is preliminary data.</text>
</comment>
<feature type="domain" description="M23ase beta-sheet core" evidence="2">
    <location>
        <begin position="223"/>
        <end position="321"/>
    </location>
</feature>
<dbReference type="PANTHER" id="PTHR21666">
    <property type="entry name" value="PEPTIDASE-RELATED"/>
    <property type="match status" value="1"/>
</dbReference>
<evidence type="ECO:0000313" key="4">
    <source>
        <dbReference type="Proteomes" id="UP000448943"/>
    </source>
</evidence>
<evidence type="ECO:0000313" key="3">
    <source>
        <dbReference type="EMBL" id="NBI28920.1"/>
    </source>
</evidence>
<keyword evidence="1" id="KW-0732">Signal</keyword>